<dbReference type="PANTHER" id="PTHR23208:SF36">
    <property type="entry name" value="LYSOZYME-RELATED"/>
    <property type="match status" value="1"/>
</dbReference>
<evidence type="ECO:0008006" key="4">
    <source>
        <dbReference type="Google" id="ProtNLM"/>
    </source>
</evidence>
<gene>
    <name evidence="2" type="ORF">INT45_008996</name>
</gene>
<dbReference type="InterPro" id="IPR017853">
    <property type="entry name" value="GH"/>
</dbReference>
<protein>
    <recommendedName>
        <fullName evidence="4">Glycoside hydrolase family 25 protein</fullName>
    </recommendedName>
</protein>
<comment type="caution">
    <text evidence="2">The sequence shown here is derived from an EMBL/GenBank/DDBJ whole genome shotgun (WGS) entry which is preliminary data.</text>
</comment>
<evidence type="ECO:0000256" key="1">
    <source>
        <dbReference type="SAM" id="SignalP"/>
    </source>
</evidence>
<evidence type="ECO:0000313" key="2">
    <source>
        <dbReference type="EMBL" id="KAG2223339.1"/>
    </source>
</evidence>
<keyword evidence="1" id="KW-0732">Signal</keyword>
<dbReference type="InterPro" id="IPR051595">
    <property type="entry name" value="GH25_Enzymes"/>
</dbReference>
<evidence type="ECO:0000313" key="3">
    <source>
        <dbReference type="Proteomes" id="UP000646827"/>
    </source>
</evidence>
<feature type="chain" id="PRO_5034272699" description="Glycoside hydrolase family 25 protein" evidence="1">
    <location>
        <begin position="28"/>
        <end position="225"/>
    </location>
</feature>
<dbReference type="SUPFAM" id="SSF51445">
    <property type="entry name" value="(Trans)glycosidases"/>
    <property type="match status" value="1"/>
</dbReference>
<dbReference type="PANTHER" id="PTHR23208">
    <property type="entry name" value="LYSOZYME PROTEIN"/>
    <property type="match status" value="1"/>
</dbReference>
<keyword evidence="3" id="KW-1185">Reference proteome</keyword>
<dbReference type="EMBL" id="JAEPRB010000063">
    <property type="protein sequence ID" value="KAG2223339.1"/>
    <property type="molecule type" value="Genomic_DNA"/>
</dbReference>
<reference evidence="2 3" key="1">
    <citation type="submission" date="2020-12" db="EMBL/GenBank/DDBJ databases">
        <title>Metabolic potential, ecology and presence of endohyphal bacteria is reflected in genomic diversity of Mucoromycotina.</title>
        <authorList>
            <person name="Muszewska A."/>
            <person name="Okrasinska A."/>
            <person name="Steczkiewicz K."/>
            <person name="Drgas O."/>
            <person name="Orlowska M."/>
            <person name="Perlinska-Lenart U."/>
            <person name="Aleksandrzak-Piekarczyk T."/>
            <person name="Szatraj K."/>
            <person name="Zielenkiewicz U."/>
            <person name="Pilsyk S."/>
            <person name="Malc E."/>
            <person name="Mieczkowski P."/>
            <person name="Kruszewska J.S."/>
            <person name="Biernat P."/>
            <person name="Pawlowska J."/>
        </authorList>
    </citation>
    <scope>NUCLEOTIDE SEQUENCE [LARGE SCALE GENOMIC DNA]</scope>
    <source>
        <strain evidence="2 3">CBS 142.35</strain>
    </source>
</reference>
<organism evidence="2 3">
    <name type="scientific">Circinella minor</name>
    <dbReference type="NCBI Taxonomy" id="1195481"/>
    <lineage>
        <taxon>Eukaryota</taxon>
        <taxon>Fungi</taxon>
        <taxon>Fungi incertae sedis</taxon>
        <taxon>Mucoromycota</taxon>
        <taxon>Mucoromycotina</taxon>
        <taxon>Mucoromycetes</taxon>
        <taxon>Mucorales</taxon>
        <taxon>Lichtheimiaceae</taxon>
        <taxon>Circinella</taxon>
    </lineage>
</organism>
<dbReference type="GO" id="GO:0007165">
    <property type="term" value="P:signal transduction"/>
    <property type="evidence" value="ECO:0007669"/>
    <property type="project" value="TreeGrafter"/>
</dbReference>
<proteinExistence type="predicted"/>
<dbReference type="OrthoDB" id="2251794at2759"/>
<dbReference type="Proteomes" id="UP000646827">
    <property type="component" value="Unassembled WGS sequence"/>
</dbReference>
<dbReference type="AlphaFoldDB" id="A0A8H7S5Y7"/>
<feature type="signal peptide" evidence="1">
    <location>
        <begin position="1"/>
        <end position="27"/>
    </location>
</feature>
<sequence length="225" mass="25377">MKNYAFSTTTVALSLLIASVAIQFVQAKLAIDTFSLMPYESYQCAKDTQGYEGAAIGCYKEGESLDECPTNYFRARSAGFRDVDLSLRPCAHRGCTKTPREQVDEFTRFANTNKMGYRYLWLYVSTFDNWSSSPPAANQDKALDAASSNTLWEWGIATSASDWETITGSLDWELDGTVPLWYESHDGKPNFDDYTSLGGWEVPFSKQYTKDAEFCDATFSQSYYE</sequence>
<name>A0A8H7S5Y7_9FUNG</name>
<accession>A0A8H7S5Y7</accession>